<comment type="similarity">
    <text evidence="3">Belongs to the borealin family.</text>
</comment>
<sequence>MEFPDSNRVYTKEEQAQLLANLDIELEHKTRQFTEWMEDHIEQFRMRSEGLISRLPKQLRNMTMADFADKYNGDPQAAMIALQGEKANADMDEIARSVRKRKWEVDVDEVDGSKDAQDPDLYRLHKNARLGLATPSKKAGPSNGPGTAQRSKAQMTRTPNTQLRFKSVAQSPSPSKTTRFATTTTTIVPNGTHSQSRPTSPSKPGIAFGSRTPRVPVSSVFNPSMPPKAPRWPRKGERLLSVNGSPLSNPVSNVLSGDEKVAGPSHHPNVNAHVLKRVNSITILKNPAPPSKDGPPHSRGNAQAAKPPSISKPPSSSHARTHSRTDSASSNSDPAPSTPAPARALISVPIRDGRILQFDPLEASPAMLDELEGITDSAKKQARDDMAKLVRAALDKWKLD</sequence>
<feature type="compositionally biased region" description="Polar residues" evidence="10">
    <location>
        <begin position="144"/>
        <end position="176"/>
    </location>
</feature>
<gene>
    <name evidence="12" type="ORF">OE88DRAFT_1807405</name>
</gene>
<keyword evidence="7" id="KW-0539">Nucleus</keyword>
<evidence type="ECO:0000256" key="10">
    <source>
        <dbReference type="SAM" id="MobiDB-lite"/>
    </source>
</evidence>
<evidence type="ECO:0000256" key="1">
    <source>
        <dbReference type="ARBA" id="ARBA00004123"/>
    </source>
</evidence>
<dbReference type="PANTHER" id="PTHR16040">
    <property type="entry name" value="AUSTRALIN, ISOFORM A-RELATED"/>
    <property type="match status" value="1"/>
</dbReference>
<feature type="region of interest" description="Disordered" evidence="10">
    <location>
        <begin position="284"/>
        <end position="341"/>
    </location>
</feature>
<dbReference type="GO" id="GO:0051233">
    <property type="term" value="C:spindle midzone"/>
    <property type="evidence" value="ECO:0007669"/>
    <property type="project" value="TreeGrafter"/>
</dbReference>
<protein>
    <recommendedName>
        <fullName evidence="11">Borealin N-terminal domain-containing protein</fullName>
    </recommendedName>
</protein>
<dbReference type="EMBL" id="ML213509">
    <property type="protein sequence ID" value="TFK52516.1"/>
    <property type="molecule type" value="Genomic_DNA"/>
</dbReference>
<dbReference type="PANTHER" id="PTHR16040:SF7">
    <property type="entry name" value="AUSTRALIN, ISOFORM A-RELATED"/>
    <property type="match status" value="1"/>
</dbReference>
<evidence type="ECO:0000313" key="13">
    <source>
        <dbReference type="Proteomes" id="UP000305948"/>
    </source>
</evidence>
<evidence type="ECO:0000256" key="7">
    <source>
        <dbReference type="ARBA" id="ARBA00023242"/>
    </source>
</evidence>
<keyword evidence="8" id="KW-0131">Cell cycle</keyword>
<feature type="compositionally biased region" description="Polar residues" evidence="10">
    <location>
        <begin position="187"/>
        <end position="202"/>
    </location>
</feature>
<evidence type="ECO:0000256" key="2">
    <source>
        <dbReference type="ARBA" id="ARBA00004584"/>
    </source>
</evidence>
<dbReference type="OrthoDB" id="2392550at2759"/>
<feature type="compositionally biased region" description="Low complexity" evidence="10">
    <location>
        <begin position="177"/>
        <end position="186"/>
    </location>
</feature>
<dbReference type="InterPro" id="IPR018851">
    <property type="entry name" value="Borealin_N"/>
</dbReference>
<evidence type="ECO:0000256" key="5">
    <source>
        <dbReference type="ARBA" id="ARBA00022618"/>
    </source>
</evidence>
<evidence type="ECO:0000256" key="3">
    <source>
        <dbReference type="ARBA" id="ARBA00009914"/>
    </source>
</evidence>
<evidence type="ECO:0000256" key="6">
    <source>
        <dbReference type="ARBA" id="ARBA00022776"/>
    </source>
</evidence>
<dbReference type="GO" id="GO:0051301">
    <property type="term" value="P:cell division"/>
    <property type="evidence" value="ECO:0007669"/>
    <property type="project" value="UniProtKB-KW"/>
</dbReference>
<keyword evidence="13" id="KW-1185">Reference proteome</keyword>
<evidence type="ECO:0000256" key="9">
    <source>
        <dbReference type="ARBA" id="ARBA00023328"/>
    </source>
</evidence>
<dbReference type="InterPro" id="IPR018867">
    <property type="entry name" value="Cell_div_borealin"/>
</dbReference>
<feature type="compositionally biased region" description="Low complexity" evidence="10">
    <location>
        <begin position="306"/>
        <end position="317"/>
    </location>
</feature>
<feature type="domain" description="Borealin N-terminal" evidence="11">
    <location>
        <begin position="16"/>
        <end position="70"/>
    </location>
</feature>
<feature type="compositionally biased region" description="Low complexity" evidence="10">
    <location>
        <begin position="327"/>
        <end position="341"/>
    </location>
</feature>
<dbReference type="GO" id="GO:0032133">
    <property type="term" value="C:chromosome passenger complex"/>
    <property type="evidence" value="ECO:0007669"/>
    <property type="project" value="TreeGrafter"/>
</dbReference>
<dbReference type="GO" id="GO:0005634">
    <property type="term" value="C:nucleus"/>
    <property type="evidence" value="ECO:0007669"/>
    <property type="project" value="UniProtKB-SubCell"/>
</dbReference>
<name>A0A5C3N7Q3_9AGAM</name>
<feature type="compositionally biased region" description="Polar residues" evidence="10">
    <location>
        <begin position="242"/>
        <end position="255"/>
    </location>
</feature>
<feature type="region of interest" description="Disordered" evidence="10">
    <location>
        <begin position="131"/>
        <end position="270"/>
    </location>
</feature>
<keyword evidence="4" id="KW-0158">Chromosome</keyword>
<comment type="subcellular location">
    <subcellularLocation>
        <location evidence="2">Chromosome</location>
        <location evidence="2">Centromere</location>
    </subcellularLocation>
    <subcellularLocation>
        <location evidence="1">Nucleus</location>
    </subcellularLocation>
</comment>
<proteinExistence type="inferred from homology"/>
<keyword evidence="9" id="KW-0137">Centromere</keyword>
<evidence type="ECO:0000256" key="4">
    <source>
        <dbReference type="ARBA" id="ARBA00022454"/>
    </source>
</evidence>
<dbReference type="GO" id="GO:0000070">
    <property type="term" value="P:mitotic sister chromatid segregation"/>
    <property type="evidence" value="ECO:0007669"/>
    <property type="project" value="TreeGrafter"/>
</dbReference>
<reference evidence="12 13" key="1">
    <citation type="journal article" date="2019" name="Nat. Ecol. Evol.">
        <title>Megaphylogeny resolves global patterns of mushroom evolution.</title>
        <authorList>
            <person name="Varga T."/>
            <person name="Krizsan K."/>
            <person name="Foldi C."/>
            <person name="Dima B."/>
            <person name="Sanchez-Garcia M."/>
            <person name="Sanchez-Ramirez S."/>
            <person name="Szollosi G.J."/>
            <person name="Szarkandi J.G."/>
            <person name="Papp V."/>
            <person name="Albert L."/>
            <person name="Andreopoulos W."/>
            <person name="Angelini C."/>
            <person name="Antonin V."/>
            <person name="Barry K.W."/>
            <person name="Bougher N.L."/>
            <person name="Buchanan P."/>
            <person name="Buyck B."/>
            <person name="Bense V."/>
            <person name="Catcheside P."/>
            <person name="Chovatia M."/>
            <person name="Cooper J."/>
            <person name="Damon W."/>
            <person name="Desjardin D."/>
            <person name="Finy P."/>
            <person name="Geml J."/>
            <person name="Haridas S."/>
            <person name="Hughes K."/>
            <person name="Justo A."/>
            <person name="Karasinski D."/>
            <person name="Kautmanova I."/>
            <person name="Kiss B."/>
            <person name="Kocsube S."/>
            <person name="Kotiranta H."/>
            <person name="LaButti K.M."/>
            <person name="Lechner B.E."/>
            <person name="Liimatainen K."/>
            <person name="Lipzen A."/>
            <person name="Lukacs Z."/>
            <person name="Mihaltcheva S."/>
            <person name="Morgado L.N."/>
            <person name="Niskanen T."/>
            <person name="Noordeloos M.E."/>
            <person name="Ohm R.A."/>
            <person name="Ortiz-Santana B."/>
            <person name="Ovrebo C."/>
            <person name="Racz N."/>
            <person name="Riley R."/>
            <person name="Savchenko A."/>
            <person name="Shiryaev A."/>
            <person name="Soop K."/>
            <person name="Spirin V."/>
            <person name="Szebenyi C."/>
            <person name="Tomsovsky M."/>
            <person name="Tulloss R.E."/>
            <person name="Uehling J."/>
            <person name="Grigoriev I.V."/>
            <person name="Vagvolgyi C."/>
            <person name="Papp T."/>
            <person name="Martin F.M."/>
            <person name="Miettinen O."/>
            <person name="Hibbett D.S."/>
            <person name="Nagy L.G."/>
        </authorList>
    </citation>
    <scope>NUCLEOTIDE SEQUENCE [LARGE SCALE GENOMIC DNA]</scope>
    <source>
        <strain evidence="12 13">OMC1185</strain>
    </source>
</reference>
<dbReference type="Proteomes" id="UP000305948">
    <property type="component" value="Unassembled WGS sequence"/>
</dbReference>
<evidence type="ECO:0000313" key="12">
    <source>
        <dbReference type="EMBL" id="TFK52516.1"/>
    </source>
</evidence>
<evidence type="ECO:0000259" key="11">
    <source>
        <dbReference type="Pfam" id="PF10444"/>
    </source>
</evidence>
<keyword evidence="6" id="KW-0498">Mitosis</keyword>
<keyword evidence="5" id="KW-0132">Cell division</keyword>
<dbReference type="AlphaFoldDB" id="A0A5C3N7Q3"/>
<accession>A0A5C3N7Q3</accession>
<evidence type="ECO:0000256" key="8">
    <source>
        <dbReference type="ARBA" id="ARBA00023306"/>
    </source>
</evidence>
<dbReference type="Pfam" id="PF10444">
    <property type="entry name" value="Nbl1_Borealin_N"/>
    <property type="match status" value="1"/>
</dbReference>
<organism evidence="12 13">
    <name type="scientific">Heliocybe sulcata</name>
    <dbReference type="NCBI Taxonomy" id="5364"/>
    <lineage>
        <taxon>Eukaryota</taxon>
        <taxon>Fungi</taxon>
        <taxon>Dikarya</taxon>
        <taxon>Basidiomycota</taxon>
        <taxon>Agaricomycotina</taxon>
        <taxon>Agaricomycetes</taxon>
        <taxon>Gloeophyllales</taxon>
        <taxon>Gloeophyllaceae</taxon>
        <taxon>Heliocybe</taxon>
    </lineage>
</organism>
<dbReference type="GO" id="GO:0000775">
    <property type="term" value="C:chromosome, centromeric region"/>
    <property type="evidence" value="ECO:0007669"/>
    <property type="project" value="UniProtKB-SubCell"/>
</dbReference>